<evidence type="ECO:0000313" key="2">
    <source>
        <dbReference type="EMBL" id="MBB1519705.1"/>
    </source>
</evidence>
<keyword evidence="3" id="KW-1185">Reference proteome</keyword>
<organism evidence="2 3">
    <name type="scientific">Aquipseudomonas guryensis</name>
    <dbReference type="NCBI Taxonomy" id="2759165"/>
    <lineage>
        <taxon>Bacteria</taxon>
        <taxon>Pseudomonadati</taxon>
        <taxon>Pseudomonadota</taxon>
        <taxon>Gammaproteobacteria</taxon>
        <taxon>Pseudomonadales</taxon>
        <taxon>Pseudomonadaceae</taxon>
        <taxon>Aquipseudomonas</taxon>
    </lineage>
</organism>
<feature type="coiled-coil region" evidence="1">
    <location>
        <begin position="66"/>
        <end position="125"/>
    </location>
</feature>
<sequence>MLRIDVGGLTERLSLGIQRQVARERGETPSAEAITDGLRVSLSELGQVRSSAKNEDIDESNLPDSLKELLRLIRALKQQIAEKKAELEALMAEPGLNPEARQLRVEALRSELASLQGALSSASANLLKAMREAGLSDEQMQAAAGLALG</sequence>
<name>A0A7W4DBV2_9GAMM</name>
<comment type="caution">
    <text evidence="2">The sequence shown here is derived from an EMBL/GenBank/DDBJ whole genome shotgun (WGS) entry which is preliminary data.</text>
</comment>
<dbReference type="Gene3D" id="1.20.120.1490">
    <property type="match status" value="1"/>
</dbReference>
<evidence type="ECO:0000256" key="1">
    <source>
        <dbReference type="SAM" id="Coils"/>
    </source>
</evidence>
<protein>
    <submittedName>
        <fullName evidence="2">Uncharacterized protein</fullName>
    </submittedName>
</protein>
<gene>
    <name evidence="2" type="ORF">H3H45_10690</name>
</gene>
<dbReference type="AlphaFoldDB" id="A0A7W4DBV2"/>
<reference evidence="2 3" key="1">
    <citation type="submission" date="2020-08" db="EMBL/GenBank/DDBJ databases">
        <authorList>
            <person name="Kim C.M."/>
        </authorList>
    </citation>
    <scope>NUCLEOTIDE SEQUENCE [LARGE SCALE GENOMIC DNA]</scope>
    <source>
        <strain evidence="2 3">SR9</strain>
    </source>
</reference>
<proteinExistence type="predicted"/>
<dbReference type="RefSeq" id="WP_182833703.1">
    <property type="nucleotide sequence ID" value="NZ_JACJFN010000002.1"/>
</dbReference>
<keyword evidence="1" id="KW-0175">Coiled coil</keyword>
<dbReference type="EMBL" id="JACJFN010000002">
    <property type="protein sequence ID" value="MBB1519705.1"/>
    <property type="molecule type" value="Genomic_DNA"/>
</dbReference>
<evidence type="ECO:0000313" key="3">
    <source>
        <dbReference type="Proteomes" id="UP000581189"/>
    </source>
</evidence>
<accession>A0A7W4DBV2</accession>
<dbReference type="Proteomes" id="UP000581189">
    <property type="component" value="Unassembled WGS sequence"/>
</dbReference>